<dbReference type="Gene3D" id="3.40.50.450">
    <property type="match status" value="1"/>
</dbReference>
<reference evidence="4" key="2">
    <citation type="submission" date="2023-03" db="EMBL/GenBank/DDBJ databases">
        <authorList>
            <person name="Zhang Z."/>
        </authorList>
    </citation>
    <scope>NUCLEOTIDE SEQUENCE</scope>
    <source>
        <strain evidence="4">DSA</strain>
    </source>
</reference>
<comment type="caution">
    <text evidence="4">The sequence shown here is derived from an EMBL/GenBank/DDBJ whole genome shotgun (WGS) entry which is preliminary data.</text>
</comment>
<name>A0AAW7ZCM5_9FIRM</name>
<evidence type="ECO:0000259" key="3">
    <source>
        <dbReference type="Pfam" id="PF17782"/>
    </source>
</evidence>
<dbReference type="AlphaFoldDB" id="A0AAW7ZCM5"/>
<sequence length="365" mass="39458">MDTRRFWLYWQLLLPGSGRLVWQTIDYFGSPRNAWLASESELATAPFLGPKKAKVLAKKRESLPLEIIIKYLDEIECSVITVVDEQYPAMLKNIYDPPPAIFVRGKLPRSDKAHLAVVGSRVATPYGIAAAETFASELGQAGIVIVSGLARGIDTAAHRGALKGRGQTLAVLGCGPDIIYPRENKKLMLDIVNNGGAVITEFPPGAKPLPWHFPCRNRIISGLCQGILVIEAAERSGALITADCALEQGREVFALPGNVTSNKSAGTNKLIKQGAHLVTCSPEILEVLGLGELAVTLTPKGIDSLGLNKTELAIWSILSYDPIDMDQIIKRVGLLPQEVAANVTLLEIKGLVRILPGKLYVRSSI</sequence>
<dbReference type="InterPro" id="IPR041614">
    <property type="entry name" value="DprA_WH"/>
</dbReference>
<dbReference type="SUPFAM" id="SSF102405">
    <property type="entry name" value="MCP/YpsA-like"/>
    <property type="match status" value="1"/>
</dbReference>
<protein>
    <submittedName>
        <fullName evidence="4">DNA-processing protein DprA</fullName>
    </submittedName>
</protein>
<dbReference type="NCBIfam" id="TIGR00732">
    <property type="entry name" value="dprA"/>
    <property type="match status" value="1"/>
</dbReference>
<reference evidence="4" key="1">
    <citation type="journal article" date="2023" name="J. Hazard. Mater.">
        <title>Anaerobic biodegradation of pyrene and benzo[a]pyrene by a new sulfate-reducing Desulforamulus aquiferis strain DSA.</title>
        <authorList>
            <person name="Zhang Z."/>
            <person name="Sun J."/>
            <person name="Gong X."/>
            <person name="Wang C."/>
            <person name="Wang H."/>
        </authorList>
    </citation>
    <scope>NUCLEOTIDE SEQUENCE</scope>
    <source>
        <strain evidence="4">DSA</strain>
    </source>
</reference>
<evidence type="ECO:0000313" key="4">
    <source>
        <dbReference type="EMBL" id="MDO7787072.1"/>
    </source>
</evidence>
<dbReference type="InterPro" id="IPR036388">
    <property type="entry name" value="WH-like_DNA-bd_sf"/>
</dbReference>
<dbReference type="PANTHER" id="PTHR43022:SF1">
    <property type="entry name" value="PROTEIN SMF"/>
    <property type="match status" value="1"/>
</dbReference>
<feature type="domain" description="Smf/DprA SLOG" evidence="2">
    <location>
        <begin position="79"/>
        <end position="288"/>
    </location>
</feature>
<accession>A0AAW7ZCM5</accession>
<dbReference type="Proteomes" id="UP001172911">
    <property type="component" value="Unassembled WGS sequence"/>
</dbReference>
<dbReference type="PANTHER" id="PTHR43022">
    <property type="entry name" value="PROTEIN SMF"/>
    <property type="match status" value="1"/>
</dbReference>
<dbReference type="Pfam" id="PF17782">
    <property type="entry name" value="WHD_DprA"/>
    <property type="match status" value="1"/>
</dbReference>
<gene>
    <name evidence="4" type="primary">dprA</name>
    <name evidence="4" type="ORF">P6N53_07565</name>
</gene>
<proteinExistence type="inferred from homology"/>
<dbReference type="InterPro" id="IPR003488">
    <property type="entry name" value="DprA"/>
</dbReference>
<evidence type="ECO:0000313" key="5">
    <source>
        <dbReference type="Proteomes" id="UP001172911"/>
    </source>
</evidence>
<comment type="similarity">
    <text evidence="1">Belongs to the DprA/Smf family.</text>
</comment>
<evidence type="ECO:0000256" key="1">
    <source>
        <dbReference type="ARBA" id="ARBA00006525"/>
    </source>
</evidence>
<dbReference type="EMBL" id="JARPTC010000010">
    <property type="protein sequence ID" value="MDO7787072.1"/>
    <property type="molecule type" value="Genomic_DNA"/>
</dbReference>
<evidence type="ECO:0000259" key="2">
    <source>
        <dbReference type="Pfam" id="PF02481"/>
    </source>
</evidence>
<dbReference type="Pfam" id="PF02481">
    <property type="entry name" value="DNA_processg_A"/>
    <property type="match status" value="1"/>
</dbReference>
<keyword evidence="5" id="KW-1185">Reference proteome</keyword>
<dbReference type="Gene3D" id="1.10.10.10">
    <property type="entry name" value="Winged helix-like DNA-binding domain superfamily/Winged helix DNA-binding domain"/>
    <property type="match status" value="1"/>
</dbReference>
<dbReference type="GO" id="GO:0009294">
    <property type="term" value="P:DNA-mediated transformation"/>
    <property type="evidence" value="ECO:0007669"/>
    <property type="project" value="InterPro"/>
</dbReference>
<organism evidence="4 5">
    <name type="scientific">Desulforamulus aquiferis</name>
    <dbReference type="NCBI Taxonomy" id="1397668"/>
    <lineage>
        <taxon>Bacteria</taxon>
        <taxon>Bacillati</taxon>
        <taxon>Bacillota</taxon>
        <taxon>Clostridia</taxon>
        <taxon>Eubacteriales</taxon>
        <taxon>Peptococcaceae</taxon>
        <taxon>Desulforamulus</taxon>
    </lineage>
</organism>
<dbReference type="InterPro" id="IPR057666">
    <property type="entry name" value="DrpA_SLOG"/>
</dbReference>
<feature type="domain" description="DprA winged helix" evidence="3">
    <location>
        <begin position="307"/>
        <end position="358"/>
    </location>
</feature>
<dbReference type="RefSeq" id="WP_304542200.1">
    <property type="nucleotide sequence ID" value="NZ_JARPTC010000010.1"/>
</dbReference>